<dbReference type="EMBL" id="CP030840">
    <property type="protein sequence ID" value="AXC12454.1"/>
    <property type="molecule type" value="Genomic_DNA"/>
</dbReference>
<evidence type="ECO:0000259" key="2">
    <source>
        <dbReference type="SMART" id="SM00829"/>
    </source>
</evidence>
<dbReference type="Pfam" id="PF08240">
    <property type="entry name" value="ADH_N"/>
    <property type="match status" value="1"/>
</dbReference>
<name>A0A2Z5G103_9BACT</name>
<dbReference type="PANTHER" id="PTHR44154">
    <property type="entry name" value="QUINONE OXIDOREDUCTASE"/>
    <property type="match status" value="1"/>
</dbReference>
<dbReference type="Proteomes" id="UP000253606">
    <property type="component" value="Chromosome"/>
</dbReference>
<sequence length="294" mass="30666">MLPAPTSNRIRVRVIACGLNPADWALCRGLFAKDLPRGIGLEVSGTVDAVGEGVQGVTVGDAVFGPVDFVTTASAGAADFGILEHWAHTPDTLDPIQAAALPMAVMTAFSTIELVGVKAEHTVLIHGAGSTVGFAAAQMALMRGARVITTAGETFADRLRELGAVVTPYGEGMVERVLQLAGKSPDLVVDTAPVSGSLPALVKIAGDPKRVMTISDFAAAKELGVRNNIEESAGKKVSYGMLAEFAQLAAEGKFTVPLARTFPLSEWRAALEVSQSKHAHGKLVLLTESAERDV</sequence>
<dbReference type="GO" id="GO:0016491">
    <property type="term" value="F:oxidoreductase activity"/>
    <property type="evidence" value="ECO:0007669"/>
    <property type="project" value="InterPro"/>
</dbReference>
<organism evidence="3 4">
    <name type="scientific">Acidisarcina polymorpha</name>
    <dbReference type="NCBI Taxonomy" id="2211140"/>
    <lineage>
        <taxon>Bacteria</taxon>
        <taxon>Pseudomonadati</taxon>
        <taxon>Acidobacteriota</taxon>
        <taxon>Terriglobia</taxon>
        <taxon>Terriglobales</taxon>
        <taxon>Acidobacteriaceae</taxon>
        <taxon>Acidisarcina</taxon>
    </lineage>
</organism>
<feature type="domain" description="Enoyl reductase (ER)" evidence="2">
    <location>
        <begin position="2"/>
        <end position="285"/>
    </location>
</feature>
<protein>
    <submittedName>
        <fullName evidence="3">Putative oxidoreductase</fullName>
    </submittedName>
</protein>
<dbReference type="InterPro" id="IPR051603">
    <property type="entry name" value="Zinc-ADH_QOR/CCCR"/>
</dbReference>
<dbReference type="InterPro" id="IPR020843">
    <property type="entry name" value="ER"/>
</dbReference>
<dbReference type="InterPro" id="IPR011032">
    <property type="entry name" value="GroES-like_sf"/>
</dbReference>
<dbReference type="SUPFAM" id="SSF50129">
    <property type="entry name" value="GroES-like"/>
    <property type="match status" value="1"/>
</dbReference>
<dbReference type="InterPro" id="IPR013154">
    <property type="entry name" value="ADH-like_N"/>
</dbReference>
<reference evidence="3 4" key="1">
    <citation type="journal article" date="2018" name="Front. Microbiol.">
        <title>Hydrolytic Capabilities as a Key to Environmental Success: Chitinolytic and Cellulolytic Acidobacteria From Acidic Sub-arctic Soils and Boreal Peatlands.</title>
        <authorList>
            <person name="Belova S.E."/>
            <person name="Ravin N.V."/>
            <person name="Pankratov T.A."/>
            <person name="Rakitin A.L."/>
            <person name="Ivanova A.A."/>
            <person name="Beletsky A.V."/>
            <person name="Mardanov A.V."/>
            <person name="Sinninghe Damste J.S."/>
            <person name="Dedysh S.N."/>
        </authorList>
    </citation>
    <scope>NUCLEOTIDE SEQUENCE [LARGE SCALE GENOMIC DNA]</scope>
    <source>
        <strain evidence="3 4">SBC82</strain>
    </source>
</reference>
<dbReference type="PANTHER" id="PTHR44154:SF1">
    <property type="entry name" value="QUINONE OXIDOREDUCTASE"/>
    <property type="match status" value="1"/>
</dbReference>
<dbReference type="InterPro" id="IPR036291">
    <property type="entry name" value="NAD(P)-bd_dom_sf"/>
</dbReference>
<proteinExistence type="predicted"/>
<dbReference type="AlphaFoldDB" id="A0A2Z5G103"/>
<dbReference type="Gene3D" id="3.40.50.720">
    <property type="entry name" value="NAD(P)-binding Rossmann-like Domain"/>
    <property type="match status" value="1"/>
</dbReference>
<dbReference type="CDD" id="cd05289">
    <property type="entry name" value="MDR_like_2"/>
    <property type="match status" value="1"/>
</dbReference>
<keyword evidence="4" id="KW-1185">Reference proteome</keyword>
<keyword evidence="1" id="KW-0521">NADP</keyword>
<evidence type="ECO:0000256" key="1">
    <source>
        <dbReference type="ARBA" id="ARBA00022857"/>
    </source>
</evidence>
<gene>
    <name evidence="3" type="ORF">ACPOL_3159</name>
</gene>
<evidence type="ECO:0000313" key="4">
    <source>
        <dbReference type="Proteomes" id="UP000253606"/>
    </source>
</evidence>
<dbReference type="SMART" id="SM00829">
    <property type="entry name" value="PKS_ER"/>
    <property type="match status" value="1"/>
</dbReference>
<accession>A0A2Z5G103</accession>
<dbReference type="SUPFAM" id="SSF51735">
    <property type="entry name" value="NAD(P)-binding Rossmann-fold domains"/>
    <property type="match status" value="1"/>
</dbReference>
<evidence type="ECO:0000313" key="3">
    <source>
        <dbReference type="EMBL" id="AXC12454.1"/>
    </source>
</evidence>
<dbReference type="Gene3D" id="3.90.180.10">
    <property type="entry name" value="Medium-chain alcohol dehydrogenases, catalytic domain"/>
    <property type="match status" value="1"/>
</dbReference>
<dbReference type="Pfam" id="PF13602">
    <property type="entry name" value="ADH_zinc_N_2"/>
    <property type="match status" value="1"/>
</dbReference>
<dbReference type="RefSeq" id="WP_201759233.1">
    <property type="nucleotide sequence ID" value="NZ_CP030840.1"/>
</dbReference>
<dbReference type="KEGG" id="abas:ACPOL_3159"/>